<sequence>MKKVALPFALAGVAVFNMPVVAAEKVNLVKPKSFNQHTPRIINGKPATQGDYPFMTSLISAQAEGISPFCGASFIGGRYVLTASHCIEGSAAENMHVWIGGYDTTKPESGKRVSVAQIYEHENYGDIGLNNDIAIIELTEEVTGVTPIKLMTPEIEAILKDGSELTVMGWGNMNPNSEAAPEYPEILQEVTVPLYNREQCIADYTQDGETGITDNMICAGFIEGGKDSCQGDSGGPLIFKHEEQWYQAGVVSFGNGCAAPNAPGVYARVANYNDWVEAKKSGVSYKQINRQGFVEQTFNEQATFNIKNVGSDNFMVTNAAVVGAEGVELAEVEQNLCDGKTLSFEQNCDIKVRVKTNEPGNAGFALRVTTNDAINKEAIIFYGANVLEQESANMNEIVGSNNDRVKWWSGGDLAWQAQTNKASQGDSAMASGDITHFQQSVLLATIDNDRVEKFNFKHLVSSETDWDFLTVRHNNQVILRASGVDNTEFTEQEVTLTEGVDRIAIIYAKDETDFDEVGDDKAYIDEVSTVLKNTAPQSKVKQATITVEEAKDFVLDASESSDAEGDSLTYKWEVTEGTIAIADETKAVINLTAPAYKDAKSLTFKVTVTDQFGANSSKTVQVTINKKPKRSSGSTGIMLLLAGFAFAARRKLA</sequence>
<feature type="signal peptide" evidence="7">
    <location>
        <begin position="1"/>
        <end position="22"/>
    </location>
</feature>
<dbReference type="Gene3D" id="2.40.10.10">
    <property type="entry name" value="Trypsin-like serine proteases"/>
    <property type="match status" value="1"/>
</dbReference>
<organism evidence="9 10">
    <name type="scientific">Pseudoalteromonas spongiae</name>
    <dbReference type="NCBI Taxonomy" id="298657"/>
    <lineage>
        <taxon>Bacteria</taxon>
        <taxon>Pseudomonadati</taxon>
        <taxon>Pseudomonadota</taxon>
        <taxon>Gammaproteobacteria</taxon>
        <taxon>Alteromonadales</taxon>
        <taxon>Pseudoalteromonadaceae</taxon>
        <taxon>Pseudoalteromonas</taxon>
    </lineage>
</organism>
<keyword evidence="6" id="KW-0720">Serine protease</keyword>
<dbReference type="GO" id="GO:0016787">
    <property type="term" value="F:hydrolase activity"/>
    <property type="evidence" value="ECO:0007669"/>
    <property type="project" value="UniProtKB-KW"/>
</dbReference>
<dbReference type="PROSITE" id="PS00135">
    <property type="entry name" value="TRYPSIN_SER"/>
    <property type="match status" value="1"/>
</dbReference>
<keyword evidence="10" id="KW-1185">Reference proteome</keyword>
<dbReference type="Pfam" id="PF22352">
    <property type="entry name" value="K319L-like_PKD"/>
    <property type="match status" value="1"/>
</dbReference>
<dbReference type="InterPro" id="IPR001254">
    <property type="entry name" value="Trypsin_dom"/>
</dbReference>
<dbReference type="Pfam" id="PF00089">
    <property type="entry name" value="Trypsin"/>
    <property type="match status" value="1"/>
</dbReference>
<dbReference type="PRINTS" id="PR00722">
    <property type="entry name" value="CHYMOTRYPSIN"/>
</dbReference>
<dbReference type="CDD" id="cd00190">
    <property type="entry name" value="Tryp_SPc"/>
    <property type="match status" value="1"/>
</dbReference>
<keyword evidence="2" id="KW-0964">Secreted</keyword>
<dbReference type="PROSITE" id="PS00134">
    <property type="entry name" value="TRYPSIN_HIS"/>
    <property type="match status" value="1"/>
</dbReference>
<dbReference type="RefSeq" id="WP_336435553.1">
    <property type="nucleotide sequence ID" value="NZ_JBAWKS010000001.1"/>
</dbReference>
<feature type="chain" id="PRO_5046985073" evidence="7">
    <location>
        <begin position="23"/>
        <end position="653"/>
    </location>
</feature>
<dbReference type="InterPro" id="IPR009003">
    <property type="entry name" value="Peptidase_S1_PA"/>
</dbReference>
<gene>
    <name evidence="9" type="ORF">WAE96_11665</name>
</gene>
<keyword evidence="4 6" id="KW-0378">Hydrolase</keyword>
<evidence type="ECO:0000256" key="5">
    <source>
        <dbReference type="ARBA" id="ARBA00023157"/>
    </source>
</evidence>
<evidence type="ECO:0000256" key="2">
    <source>
        <dbReference type="ARBA" id="ARBA00022525"/>
    </source>
</evidence>
<comment type="caution">
    <text evidence="9">The sequence shown here is derived from an EMBL/GenBank/DDBJ whole genome shotgun (WGS) entry which is preliminary data.</text>
</comment>
<name>A0ABU8ETM4_9GAMM</name>
<evidence type="ECO:0000256" key="4">
    <source>
        <dbReference type="ARBA" id="ARBA00022801"/>
    </source>
</evidence>
<reference evidence="9 10" key="1">
    <citation type="submission" date="2023-12" db="EMBL/GenBank/DDBJ databases">
        <title>Friends and Foes: Symbiotic and Algicidal bacterial influence on Karenia brevis blooms.</title>
        <authorList>
            <person name="Fei C."/>
            <person name="Mohamed A.R."/>
            <person name="Booker A."/>
            <person name="Arshad M."/>
            <person name="Klass S."/>
            <person name="Ahn S."/>
            <person name="Gilbert P.M."/>
            <person name="Heil C.A."/>
            <person name="Martinez J.M."/>
            <person name="Amin S.A."/>
        </authorList>
    </citation>
    <scope>NUCLEOTIDE SEQUENCE [LARGE SCALE GENOMIC DNA]</scope>
    <source>
        <strain evidence="9 10">CE15</strain>
    </source>
</reference>
<accession>A0ABU8ETM4</accession>
<evidence type="ECO:0000256" key="6">
    <source>
        <dbReference type="RuleBase" id="RU363034"/>
    </source>
</evidence>
<dbReference type="EMBL" id="JBAWKS010000001">
    <property type="protein sequence ID" value="MEI4550325.1"/>
    <property type="molecule type" value="Genomic_DNA"/>
</dbReference>
<dbReference type="InterPro" id="IPR013783">
    <property type="entry name" value="Ig-like_fold"/>
</dbReference>
<dbReference type="Proteomes" id="UP001382455">
    <property type="component" value="Unassembled WGS sequence"/>
</dbReference>
<dbReference type="InterPro" id="IPR050127">
    <property type="entry name" value="Serine_Proteases_S1"/>
</dbReference>
<keyword evidence="7" id="KW-0732">Signal</keyword>
<dbReference type="PROSITE" id="PS50240">
    <property type="entry name" value="TRYPSIN_DOM"/>
    <property type="match status" value="1"/>
</dbReference>
<dbReference type="PANTHER" id="PTHR24264">
    <property type="entry name" value="TRYPSIN-RELATED"/>
    <property type="match status" value="1"/>
</dbReference>
<dbReference type="SMART" id="SM00020">
    <property type="entry name" value="Tryp_SPc"/>
    <property type="match status" value="1"/>
</dbReference>
<dbReference type="Gene3D" id="2.60.40.10">
    <property type="entry name" value="Immunoglobulins"/>
    <property type="match status" value="1"/>
</dbReference>
<dbReference type="InterPro" id="IPR001314">
    <property type="entry name" value="Peptidase_S1A"/>
</dbReference>
<evidence type="ECO:0000256" key="7">
    <source>
        <dbReference type="SAM" id="SignalP"/>
    </source>
</evidence>
<evidence type="ECO:0000256" key="3">
    <source>
        <dbReference type="ARBA" id="ARBA00022670"/>
    </source>
</evidence>
<evidence type="ECO:0000256" key="1">
    <source>
        <dbReference type="ARBA" id="ARBA00004613"/>
    </source>
</evidence>
<dbReference type="InterPro" id="IPR043504">
    <property type="entry name" value="Peptidase_S1_PA_chymotrypsin"/>
</dbReference>
<proteinExistence type="predicted"/>
<dbReference type="EC" id="3.4.21.-" evidence="9"/>
<dbReference type="PANTHER" id="PTHR24264:SF65">
    <property type="entry name" value="SRCR DOMAIN-CONTAINING PROTEIN"/>
    <property type="match status" value="1"/>
</dbReference>
<feature type="domain" description="Peptidase S1" evidence="8">
    <location>
        <begin position="41"/>
        <end position="281"/>
    </location>
</feature>
<dbReference type="InterPro" id="IPR018114">
    <property type="entry name" value="TRYPSIN_HIS"/>
</dbReference>
<protein>
    <submittedName>
        <fullName evidence="9">Trypsin-like serine protease</fullName>
        <ecNumber evidence="9">3.4.21.-</ecNumber>
    </submittedName>
</protein>
<keyword evidence="5" id="KW-1015">Disulfide bond</keyword>
<dbReference type="InterPro" id="IPR033116">
    <property type="entry name" value="TRYPSIN_SER"/>
</dbReference>
<evidence type="ECO:0000259" key="8">
    <source>
        <dbReference type="PROSITE" id="PS50240"/>
    </source>
</evidence>
<keyword evidence="3 6" id="KW-0645">Protease</keyword>
<dbReference type="SUPFAM" id="SSF50494">
    <property type="entry name" value="Trypsin-like serine proteases"/>
    <property type="match status" value="1"/>
</dbReference>
<evidence type="ECO:0000313" key="9">
    <source>
        <dbReference type="EMBL" id="MEI4550325.1"/>
    </source>
</evidence>
<evidence type="ECO:0000313" key="10">
    <source>
        <dbReference type="Proteomes" id="UP001382455"/>
    </source>
</evidence>
<comment type="subcellular location">
    <subcellularLocation>
        <location evidence="1">Secreted</location>
    </subcellularLocation>
</comment>